<name>A0ACB7T3T2_HYAAI</name>
<sequence length="287" mass="31664">MVGRAPSTRAAVPLSPYPIDSWDTGHRRRGLVVHARWWWRWKDTDDREADTDSDMPMCAFPSAFLLLRCTSQASSKTNQVQLVPLSGLQCQQGIVLPLVFLCASVRCPLLRSLPEVNFRFFALLTIPSGFVPQGCASILSSKRGEGKLEKRRHPPASIPAIVHLAAYVRLAFAQLRCTAVHEVWGGGAEEVVPWRNPLGPWRCASARSSRFPLAAAAAAATRLLVRRHSHRFLRSRRGRPFYFLGRPPTSTTARGRGGERGQKVCDFEDAAACIAAGRSGWTPSPRG</sequence>
<comment type="caution">
    <text evidence="1">The sequence shown here is derived from an EMBL/GenBank/DDBJ whole genome shotgun (WGS) entry which is preliminary data.</text>
</comment>
<dbReference type="EMBL" id="CM023491">
    <property type="protein sequence ID" value="KAH6941615.1"/>
    <property type="molecule type" value="Genomic_DNA"/>
</dbReference>
<gene>
    <name evidence="1" type="ORF">HPB50_020979</name>
</gene>
<accession>A0ACB7T3T2</accession>
<proteinExistence type="predicted"/>
<protein>
    <submittedName>
        <fullName evidence="1">Uncharacterized protein</fullName>
    </submittedName>
</protein>
<evidence type="ECO:0000313" key="1">
    <source>
        <dbReference type="EMBL" id="KAH6941615.1"/>
    </source>
</evidence>
<dbReference type="Proteomes" id="UP000821845">
    <property type="component" value="Chromosome 11"/>
</dbReference>
<organism evidence="1 2">
    <name type="scientific">Hyalomma asiaticum</name>
    <name type="common">Tick</name>
    <dbReference type="NCBI Taxonomy" id="266040"/>
    <lineage>
        <taxon>Eukaryota</taxon>
        <taxon>Metazoa</taxon>
        <taxon>Ecdysozoa</taxon>
        <taxon>Arthropoda</taxon>
        <taxon>Chelicerata</taxon>
        <taxon>Arachnida</taxon>
        <taxon>Acari</taxon>
        <taxon>Parasitiformes</taxon>
        <taxon>Ixodida</taxon>
        <taxon>Ixodoidea</taxon>
        <taxon>Ixodidae</taxon>
        <taxon>Hyalomminae</taxon>
        <taxon>Hyalomma</taxon>
    </lineage>
</organism>
<reference evidence="1" key="1">
    <citation type="submission" date="2020-05" db="EMBL/GenBank/DDBJ databases">
        <title>Large-scale comparative analyses of tick genomes elucidate their genetic diversity and vector capacities.</title>
        <authorList>
            <person name="Jia N."/>
            <person name="Wang J."/>
            <person name="Shi W."/>
            <person name="Du L."/>
            <person name="Sun Y."/>
            <person name="Zhan W."/>
            <person name="Jiang J."/>
            <person name="Wang Q."/>
            <person name="Zhang B."/>
            <person name="Ji P."/>
            <person name="Sakyi L.B."/>
            <person name="Cui X."/>
            <person name="Yuan T."/>
            <person name="Jiang B."/>
            <person name="Yang W."/>
            <person name="Lam T.T.-Y."/>
            <person name="Chang Q."/>
            <person name="Ding S."/>
            <person name="Wang X."/>
            <person name="Zhu J."/>
            <person name="Ruan X."/>
            <person name="Zhao L."/>
            <person name="Wei J."/>
            <person name="Que T."/>
            <person name="Du C."/>
            <person name="Cheng J."/>
            <person name="Dai P."/>
            <person name="Han X."/>
            <person name="Huang E."/>
            <person name="Gao Y."/>
            <person name="Liu J."/>
            <person name="Shao H."/>
            <person name="Ye R."/>
            <person name="Li L."/>
            <person name="Wei W."/>
            <person name="Wang X."/>
            <person name="Wang C."/>
            <person name="Yang T."/>
            <person name="Huo Q."/>
            <person name="Li W."/>
            <person name="Guo W."/>
            <person name="Chen H."/>
            <person name="Zhou L."/>
            <person name="Ni X."/>
            <person name="Tian J."/>
            <person name="Zhou Y."/>
            <person name="Sheng Y."/>
            <person name="Liu T."/>
            <person name="Pan Y."/>
            <person name="Xia L."/>
            <person name="Li J."/>
            <person name="Zhao F."/>
            <person name="Cao W."/>
        </authorList>
    </citation>
    <scope>NUCLEOTIDE SEQUENCE</scope>
    <source>
        <strain evidence="1">Hyas-2018</strain>
    </source>
</reference>
<keyword evidence="2" id="KW-1185">Reference proteome</keyword>
<evidence type="ECO:0000313" key="2">
    <source>
        <dbReference type="Proteomes" id="UP000821845"/>
    </source>
</evidence>